<dbReference type="EMBL" id="JAVREM010000025">
    <property type="protein sequence ID" value="MDT0320473.1"/>
    <property type="molecule type" value="Genomic_DNA"/>
</dbReference>
<feature type="region of interest" description="Disordered" evidence="1">
    <location>
        <begin position="134"/>
        <end position="153"/>
    </location>
</feature>
<keyword evidence="3" id="KW-1185">Reference proteome</keyword>
<accession>A0ABU2LTU3</accession>
<organism evidence="2 3">
    <name type="scientific">Streptomyces millisiae</name>
    <dbReference type="NCBI Taxonomy" id="3075542"/>
    <lineage>
        <taxon>Bacteria</taxon>
        <taxon>Bacillati</taxon>
        <taxon>Actinomycetota</taxon>
        <taxon>Actinomycetes</taxon>
        <taxon>Kitasatosporales</taxon>
        <taxon>Streptomycetaceae</taxon>
        <taxon>Streptomyces</taxon>
    </lineage>
</organism>
<reference evidence="3" key="1">
    <citation type="submission" date="2023-07" db="EMBL/GenBank/DDBJ databases">
        <title>30 novel species of actinomycetes from the DSMZ collection.</title>
        <authorList>
            <person name="Nouioui I."/>
        </authorList>
    </citation>
    <scope>NUCLEOTIDE SEQUENCE [LARGE SCALE GENOMIC DNA]</scope>
    <source>
        <strain evidence="3">DSM 44918</strain>
    </source>
</reference>
<evidence type="ECO:0008006" key="4">
    <source>
        <dbReference type="Google" id="ProtNLM"/>
    </source>
</evidence>
<name>A0ABU2LTU3_9ACTN</name>
<protein>
    <recommendedName>
        <fullName evidence="4">PRC-barrel domain-containing protein</fullName>
    </recommendedName>
</protein>
<evidence type="ECO:0000313" key="3">
    <source>
        <dbReference type="Proteomes" id="UP001183420"/>
    </source>
</evidence>
<dbReference type="Proteomes" id="UP001183420">
    <property type="component" value="Unassembled WGS sequence"/>
</dbReference>
<evidence type="ECO:0000256" key="1">
    <source>
        <dbReference type="SAM" id="MobiDB-lite"/>
    </source>
</evidence>
<dbReference type="RefSeq" id="WP_311600381.1">
    <property type="nucleotide sequence ID" value="NZ_JAVREM010000025.1"/>
</dbReference>
<sequence length="153" mass="16347">MPQRPQLAVGATVLDTRTGRTGVVQLLRDARGNVCTSAIQRPTRALLRAVGRREPLWWARVADLTPPPAEESTDLGLGHRAHPLLGRTVRDTATGRTGILRAVCPDSADAPPVAWLSPPGGGREWTTATEAVEVCSPDGRPSGHRNEEPCPRG</sequence>
<evidence type="ECO:0000313" key="2">
    <source>
        <dbReference type="EMBL" id="MDT0320473.1"/>
    </source>
</evidence>
<feature type="compositionally biased region" description="Basic and acidic residues" evidence="1">
    <location>
        <begin position="144"/>
        <end position="153"/>
    </location>
</feature>
<proteinExistence type="predicted"/>
<gene>
    <name evidence="2" type="ORF">RNC47_19230</name>
</gene>
<comment type="caution">
    <text evidence="2">The sequence shown here is derived from an EMBL/GenBank/DDBJ whole genome shotgun (WGS) entry which is preliminary data.</text>
</comment>